<dbReference type="InterPro" id="IPR050121">
    <property type="entry name" value="Cytochrome_P450_monoxygenase"/>
</dbReference>
<gene>
    <name evidence="5" type="ORF">SLS56_010220</name>
</gene>
<comment type="cofactor">
    <cofactor evidence="1">
        <name>heme</name>
        <dbReference type="ChEBI" id="CHEBI:30413"/>
    </cofactor>
</comment>
<dbReference type="InterPro" id="IPR002403">
    <property type="entry name" value="Cyt_P450_E_grp-IV"/>
</dbReference>
<protein>
    <recommendedName>
        <fullName evidence="7">Cytochrome P450 monooxygenase</fullName>
    </recommendedName>
</protein>
<dbReference type="Pfam" id="PF00067">
    <property type="entry name" value="p450"/>
    <property type="match status" value="1"/>
</dbReference>
<evidence type="ECO:0000256" key="2">
    <source>
        <dbReference type="ARBA" id="ARBA00010617"/>
    </source>
</evidence>
<proteinExistence type="inferred from homology"/>
<dbReference type="InterPro" id="IPR001128">
    <property type="entry name" value="Cyt_P450"/>
</dbReference>
<dbReference type="PANTHER" id="PTHR24305:SF166">
    <property type="entry name" value="CYTOCHROME P450 12A4, MITOCHONDRIAL-RELATED"/>
    <property type="match status" value="1"/>
</dbReference>
<evidence type="ECO:0000256" key="3">
    <source>
        <dbReference type="ARBA" id="ARBA00022723"/>
    </source>
</evidence>
<comment type="caution">
    <text evidence="5">The sequence shown here is derived from an EMBL/GenBank/DDBJ whole genome shotgun (WGS) entry which is preliminary data.</text>
</comment>
<evidence type="ECO:0000313" key="6">
    <source>
        <dbReference type="Proteomes" id="UP001521116"/>
    </source>
</evidence>
<evidence type="ECO:0000256" key="1">
    <source>
        <dbReference type="ARBA" id="ARBA00001971"/>
    </source>
</evidence>
<keyword evidence="6" id="KW-1185">Reference proteome</keyword>
<organism evidence="5 6">
    <name type="scientific">Neofusicoccum ribis</name>
    <dbReference type="NCBI Taxonomy" id="45134"/>
    <lineage>
        <taxon>Eukaryota</taxon>
        <taxon>Fungi</taxon>
        <taxon>Dikarya</taxon>
        <taxon>Ascomycota</taxon>
        <taxon>Pezizomycotina</taxon>
        <taxon>Dothideomycetes</taxon>
        <taxon>Dothideomycetes incertae sedis</taxon>
        <taxon>Botryosphaeriales</taxon>
        <taxon>Botryosphaeriaceae</taxon>
        <taxon>Neofusicoccum</taxon>
    </lineage>
</organism>
<reference evidence="5 6" key="1">
    <citation type="submission" date="2024-02" db="EMBL/GenBank/DDBJ databases">
        <title>De novo assembly and annotation of 12 fungi associated with fruit tree decline syndrome in Ontario, Canada.</title>
        <authorList>
            <person name="Sulman M."/>
            <person name="Ellouze W."/>
            <person name="Ilyukhin E."/>
        </authorList>
    </citation>
    <scope>NUCLEOTIDE SEQUENCE [LARGE SCALE GENOMIC DNA]</scope>
    <source>
        <strain evidence="5 6">M1-105</strain>
    </source>
</reference>
<sequence length="567" mass="63213">MAQLGVAACAAVTALLAAVYRFLIHPIFLSALAKIPAAHFSSHVSNIWLLWVRYSGQENRAVYELHKRKGPILRLSPNQLSLNCFDGGLKQIYLGGFPKSEFYPNGFHNYGFVAGCLGMVMCTVLIKQSTLPMFAMTNNAEHGARKRLFSGIYSKSHLVSSRAVQEVTKVVLFERLLALLKEESTKSNAVDIVELNYAYSMDSFVNWQFGLQSGCNLINDEAERKMYLKGFFDRERYAFPATELAGVTSVLEKFGIRLVPKYVDNGTRDIEQWNIGMCDKAEEVLRTTNEDTPLMERATVFAQALRTMSEPANETNLDKPSEKYANRNEIACEMFSASSAAHETSGNTLTYAYYELSRRPQLQAQLRKELLALNPPLWLHEGGKLPPAKDLLALPLLNAILMETLRLYPSVPGPQSRVTPHARNSLGGHHDIPAGVTVQCYAYSLHRNADVFPDPEAWKPERWLDASPAELTAVRKWFWAFGSGPSMCIGSNFAMYCEPFSYLISLQVLANCYASLPAMTSALAGVYTNFTTIIHEHGDMELMNSYLAGPKDGKLLLKFHPCIASSE</sequence>
<dbReference type="Gene3D" id="1.10.630.10">
    <property type="entry name" value="Cytochrome P450"/>
    <property type="match status" value="1"/>
</dbReference>
<dbReference type="PANTHER" id="PTHR24305">
    <property type="entry name" value="CYTOCHROME P450"/>
    <property type="match status" value="1"/>
</dbReference>
<keyword evidence="4" id="KW-0408">Iron</keyword>
<dbReference type="SUPFAM" id="SSF48264">
    <property type="entry name" value="Cytochrome P450"/>
    <property type="match status" value="1"/>
</dbReference>
<dbReference type="PRINTS" id="PR00465">
    <property type="entry name" value="EP450IV"/>
</dbReference>
<comment type="similarity">
    <text evidence="2">Belongs to the cytochrome P450 family.</text>
</comment>
<dbReference type="PRINTS" id="PR00385">
    <property type="entry name" value="P450"/>
</dbReference>
<accession>A0ABR3SF77</accession>
<name>A0ABR3SF77_9PEZI</name>
<dbReference type="CDD" id="cd11059">
    <property type="entry name" value="CYP_fungal"/>
    <property type="match status" value="1"/>
</dbReference>
<dbReference type="Proteomes" id="UP001521116">
    <property type="component" value="Unassembled WGS sequence"/>
</dbReference>
<evidence type="ECO:0000313" key="5">
    <source>
        <dbReference type="EMBL" id="KAL1619277.1"/>
    </source>
</evidence>
<dbReference type="EMBL" id="JAJVDC020000192">
    <property type="protein sequence ID" value="KAL1619277.1"/>
    <property type="molecule type" value="Genomic_DNA"/>
</dbReference>
<dbReference type="InterPro" id="IPR036396">
    <property type="entry name" value="Cyt_P450_sf"/>
</dbReference>
<evidence type="ECO:0008006" key="7">
    <source>
        <dbReference type="Google" id="ProtNLM"/>
    </source>
</evidence>
<evidence type="ECO:0000256" key="4">
    <source>
        <dbReference type="ARBA" id="ARBA00023004"/>
    </source>
</evidence>
<keyword evidence="3" id="KW-0479">Metal-binding</keyword>